<dbReference type="STRING" id="760192.Halhy_0791"/>
<evidence type="ECO:0000313" key="2">
    <source>
        <dbReference type="Proteomes" id="UP000008461"/>
    </source>
</evidence>
<sequence length="79" mass="9170">MENSPLPLFIDTPCEWLENLFDRASIFLAMQCRENLFIVCLELWRGYMHLKATKDPIAWDFLQLWGVVNKALLGVLAEA</sequence>
<proteinExistence type="predicted"/>
<evidence type="ECO:0000313" key="1">
    <source>
        <dbReference type="EMBL" id="AEE48698.1"/>
    </source>
</evidence>
<accession>F4L3U4</accession>
<name>F4L3U4_HALH1</name>
<dbReference type="AlphaFoldDB" id="F4L3U4"/>
<dbReference type="EMBL" id="CP002691">
    <property type="protein sequence ID" value="AEE48698.1"/>
    <property type="molecule type" value="Genomic_DNA"/>
</dbReference>
<keyword evidence="2" id="KW-1185">Reference proteome</keyword>
<reference evidence="1 2" key="1">
    <citation type="journal article" date="2011" name="Stand. Genomic Sci.">
        <title>Complete genome sequence of Haliscomenobacter hydrossis type strain (O).</title>
        <authorList>
            <consortium name="US DOE Joint Genome Institute (JGI-PGF)"/>
            <person name="Daligault H."/>
            <person name="Lapidus A."/>
            <person name="Zeytun A."/>
            <person name="Nolan M."/>
            <person name="Lucas S."/>
            <person name="Del Rio T.G."/>
            <person name="Tice H."/>
            <person name="Cheng J.F."/>
            <person name="Tapia R."/>
            <person name="Han C."/>
            <person name="Goodwin L."/>
            <person name="Pitluck S."/>
            <person name="Liolios K."/>
            <person name="Pagani I."/>
            <person name="Ivanova N."/>
            <person name="Huntemann M."/>
            <person name="Mavromatis K."/>
            <person name="Mikhailova N."/>
            <person name="Pati A."/>
            <person name="Chen A."/>
            <person name="Palaniappan K."/>
            <person name="Land M."/>
            <person name="Hauser L."/>
            <person name="Brambilla E.M."/>
            <person name="Rohde M."/>
            <person name="Verbarg S."/>
            <person name="Goker M."/>
            <person name="Bristow J."/>
            <person name="Eisen J.A."/>
            <person name="Markowitz V."/>
            <person name="Hugenholtz P."/>
            <person name="Kyrpides N.C."/>
            <person name="Klenk H.P."/>
            <person name="Woyke T."/>
        </authorList>
    </citation>
    <scope>NUCLEOTIDE SEQUENCE [LARGE SCALE GENOMIC DNA]</scope>
    <source>
        <strain evidence="2">ATCC 27775 / DSM 1100 / LMG 10767 / O</strain>
    </source>
</reference>
<organism evidence="1 2">
    <name type="scientific">Haliscomenobacter hydrossis (strain ATCC 27775 / DSM 1100 / LMG 10767 / O)</name>
    <dbReference type="NCBI Taxonomy" id="760192"/>
    <lineage>
        <taxon>Bacteria</taxon>
        <taxon>Pseudomonadati</taxon>
        <taxon>Bacteroidota</taxon>
        <taxon>Saprospiria</taxon>
        <taxon>Saprospirales</taxon>
        <taxon>Haliscomenobacteraceae</taxon>
        <taxon>Haliscomenobacter</taxon>
    </lineage>
</organism>
<reference key="2">
    <citation type="submission" date="2011-04" db="EMBL/GenBank/DDBJ databases">
        <title>Complete sequence of chromosome of Haliscomenobacter hydrossis DSM 1100.</title>
        <authorList>
            <consortium name="US DOE Joint Genome Institute (JGI-PGF)"/>
            <person name="Lucas S."/>
            <person name="Han J."/>
            <person name="Lapidus A."/>
            <person name="Bruce D."/>
            <person name="Goodwin L."/>
            <person name="Pitluck S."/>
            <person name="Peters L."/>
            <person name="Kyrpides N."/>
            <person name="Mavromatis K."/>
            <person name="Ivanova N."/>
            <person name="Ovchinnikova G."/>
            <person name="Pagani I."/>
            <person name="Daligault H."/>
            <person name="Detter J.C."/>
            <person name="Han C."/>
            <person name="Land M."/>
            <person name="Hauser L."/>
            <person name="Markowitz V."/>
            <person name="Cheng J.-F."/>
            <person name="Hugenholtz P."/>
            <person name="Woyke T."/>
            <person name="Wu D."/>
            <person name="Verbarg S."/>
            <person name="Frueling A."/>
            <person name="Brambilla E."/>
            <person name="Klenk H.-P."/>
            <person name="Eisen J.A."/>
        </authorList>
    </citation>
    <scope>NUCLEOTIDE SEQUENCE</scope>
    <source>
        <strain>DSM 1100</strain>
    </source>
</reference>
<protein>
    <submittedName>
        <fullName evidence="1">Uncharacterized protein</fullName>
    </submittedName>
</protein>
<dbReference type="RefSeq" id="WP_013763262.1">
    <property type="nucleotide sequence ID" value="NC_015510.1"/>
</dbReference>
<gene>
    <name evidence="1" type="ordered locus">Halhy_0791</name>
</gene>
<dbReference type="HOGENOM" id="CLU_2601186_0_0_10"/>
<dbReference type="KEGG" id="hhy:Halhy_0791"/>
<dbReference type="Proteomes" id="UP000008461">
    <property type="component" value="Chromosome"/>
</dbReference>